<dbReference type="InterPro" id="IPR036249">
    <property type="entry name" value="Thioredoxin-like_sf"/>
</dbReference>
<evidence type="ECO:0000256" key="4">
    <source>
        <dbReference type="ARBA" id="ARBA00012723"/>
    </source>
</evidence>
<dbReference type="OMA" id="EWADAHA"/>
<feature type="domain" description="Thioredoxin" evidence="10">
    <location>
        <begin position="485"/>
        <end position="611"/>
    </location>
</feature>
<feature type="domain" description="Thioredoxin" evidence="10">
    <location>
        <begin position="8"/>
        <end position="146"/>
    </location>
</feature>
<dbReference type="SUPFAM" id="SSF52833">
    <property type="entry name" value="Thioredoxin-like"/>
    <property type="match status" value="2"/>
</dbReference>
<dbReference type="PROSITE" id="PS51352">
    <property type="entry name" value="THIOREDOXIN_2"/>
    <property type="match status" value="2"/>
</dbReference>
<comment type="catalytic activity">
    <reaction evidence="1">
        <text>Catalyzes the rearrangement of -S-S- bonds in proteins.</text>
        <dbReference type="EC" id="5.3.4.1"/>
    </reaction>
</comment>
<evidence type="ECO:0000256" key="8">
    <source>
        <dbReference type="SAM" id="MobiDB-lite"/>
    </source>
</evidence>
<evidence type="ECO:0000313" key="12">
    <source>
        <dbReference type="Proteomes" id="UP000751190"/>
    </source>
</evidence>
<dbReference type="GO" id="GO:0034976">
    <property type="term" value="P:response to endoplasmic reticulum stress"/>
    <property type="evidence" value="ECO:0007669"/>
    <property type="project" value="TreeGrafter"/>
</dbReference>
<reference evidence="11" key="1">
    <citation type="submission" date="2021-05" db="EMBL/GenBank/DDBJ databases">
        <title>The genome of the haptophyte Pavlova lutheri (Diacronema luteri, Pavlovales) - a model for lipid biosynthesis in eukaryotic algae.</title>
        <authorList>
            <person name="Hulatt C.J."/>
            <person name="Posewitz M.C."/>
        </authorList>
    </citation>
    <scope>NUCLEOTIDE SEQUENCE</scope>
    <source>
        <strain evidence="11">NIVA-4/92</strain>
    </source>
</reference>
<feature type="chain" id="PRO_5035171699" description="protein disulfide-isomerase" evidence="9">
    <location>
        <begin position="22"/>
        <end position="648"/>
    </location>
</feature>
<protein>
    <recommendedName>
        <fullName evidence="4">protein disulfide-isomerase</fullName>
        <ecNumber evidence="4">5.3.4.1</ecNumber>
    </recommendedName>
</protein>
<dbReference type="PANTHER" id="PTHR18929:SF132">
    <property type="entry name" value="PROTEIN DISULFIDE-ISOMERASE A3"/>
    <property type="match status" value="1"/>
</dbReference>
<evidence type="ECO:0000256" key="3">
    <source>
        <dbReference type="ARBA" id="ARBA00006347"/>
    </source>
</evidence>
<evidence type="ECO:0000256" key="5">
    <source>
        <dbReference type="ARBA" id="ARBA00022824"/>
    </source>
</evidence>
<dbReference type="PANTHER" id="PTHR18929">
    <property type="entry name" value="PROTEIN DISULFIDE ISOMERASE"/>
    <property type="match status" value="1"/>
</dbReference>
<dbReference type="GO" id="GO:0005788">
    <property type="term" value="C:endoplasmic reticulum lumen"/>
    <property type="evidence" value="ECO:0007669"/>
    <property type="project" value="UniProtKB-SubCell"/>
</dbReference>
<accession>A0A8J6CAM0</accession>
<keyword evidence="6" id="KW-0413">Isomerase</keyword>
<evidence type="ECO:0000256" key="7">
    <source>
        <dbReference type="ARBA" id="ARBA00023284"/>
    </source>
</evidence>
<evidence type="ECO:0000256" key="2">
    <source>
        <dbReference type="ARBA" id="ARBA00004319"/>
    </source>
</evidence>
<keyword evidence="7" id="KW-0676">Redox-active center</keyword>
<dbReference type="Gene3D" id="3.40.30.10">
    <property type="entry name" value="Glutaredoxin"/>
    <property type="match status" value="2"/>
</dbReference>
<dbReference type="Proteomes" id="UP000751190">
    <property type="component" value="Unassembled WGS sequence"/>
</dbReference>
<dbReference type="EC" id="5.3.4.1" evidence="4"/>
<evidence type="ECO:0000313" key="11">
    <source>
        <dbReference type="EMBL" id="KAG8464226.1"/>
    </source>
</evidence>
<organism evidence="11 12">
    <name type="scientific">Diacronema lutheri</name>
    <name type="common">Unicellular marine alga</name>
    <name type="synonym">Monochrysis lutheri</name>
    <dbReference type="NCBI Taxonomy" id="2081491"/>
    <lineage>
        <taxon>Eukaryota</taxon>
        <taxon>Haptista</taxon>
        <taxon>Haptophyta</taxon>
        <taxon>Pavlovophyceae</taxon>
        <taxon>Pavlovales</taxon>
        <taxon>Pavlovaceae</taxon>
        <taxon>Diacronema</taxon>
    </lineage>
</organism>
<dbReference type="EMBL" id="JAGTXO010000013">
    <property type="protein sequence ID" value="KAG8464226.1"/>
    <property type="molecule type" value="Genomic_DNA"/>
</dbReference>
<evidence type="ECO:0000256" key="1">
    <source>
        <dbReference type="ARBA" id="ARBA00001182"/>
    </source>
</evidence>
<feature type="signal peptide" evidence="9">
    <location>
        <begin position="1"/>
        <end position="21"/>
    </location>
</feature>
<evidence type="ECO:0000256" key="9">
    <source>
        <dbReference type="SAM" id="SignalP"/>
    </source>
</evidence>
<dbReference type="InterPro" id="IPR013766">
    <property type="entry name" value="Thioredoxin_domain"/>
</dbReference>
<name>A0A8J6CAM0_DIALT</name>
<feature type="compositionally biased region" description="Basic and acidic residues" evidence="8">
    <location>
        <begin position="627"/>
        <end position="637"/>
    </location>
</feature>
<dbReference type="CDD" id="cd02961">
    <property type="entry name" value="PDI_a_family"/>
    <property type="match status" value="1"/>
</dbReference>
<comment type="subcellular location">
    <subcellularLocation>
        <location evidence="2">Endoplasmic reticulum lumen</location>
    </subcellularLocation>
</comment>
<evidence type="ECO:0000256" key="6">
    <source>
        <dbReference type="ARBA" id="ARBA00023235"/>
    </source>
</evidence>
<keyword evidence="5" id="KW-0256">Endoplasmic reticulum</keyword>
<keyword evidence="9" id="KW-0732">Signal</keyword>
<dbReference type="OrthoDB" id="294696at2759"/>
<dbReference type="PROSITE" id="PS00194">
    <property type="entry name" value="THIOREDOXIN_1"/>
    <property type="match status" value="1"/>
</dbReference>
<proteinExistence type="inferred from homology"/>
<sequence>MLRSLATVLLAAAAPAARARATTLLNASSFDGFVGGHDVTVVFFFVPWCGHSRELLPTYERAADQVRAALEASESARSCGFAKLDASEDEQIAARYGIEGYPTLLLLHTPRPSALGGAVGAPAPREFRGERTTAAIAAWALNQLEPRLPVVRSVAEARALLHAPPGAGVGGPVVAAAIALIPPGHAPALLSAVRLAAAELNSIPWVHCPSADAADIGRELAHGEGGDPLALPALVVLRAADGGAAVLPLGPWDGPESGWEVPQSGGFAAPLYAQSGASGDGAASAGVPSGAAHRLGAHLAEWADAHALPFLMPYTASSAEMLFGTRADFYALLIHAGPTLTSPVGQRATGSDGADALPAAIVRALREAADGGLRGSFAFATVAAADFPEIAEYVGLIPAPTAAADGAPGASTATGAPVGWPALPALAVLQPSMSLKWAFALGAEGGTAGGEAGATAGGAPSAGMRLANPAQLNSLLAQIRHGALAPSLRSAPPLSPPPQPVAGRVTEIVGSSFEAVVLQPSWHVLVYVYSPWCGHCLRFNGTLGEIAAELQPIESLVIVALDGTANELPGLPVGAYPSLFLYAKGRKDEPVEFTGARSRTAVTHFVLAELGEDESVRLARSAEADWRQTDGAAERRSAQHAAPSKVEL</sequence>
<dbReference type="Pfam" id="PF00085">
    <property type="entry name" value="Thioredoxin"/>
    <property type="match status" value="2"/>
</dbReference>
<comment type="caution">
    <text evidence="11">The sequence shown here is derived from an EMBL/GenBank/DDBJ whole genome shotgun (WGS) entry which is preliminary data.</text>
</comment>
<dbReference type="InterPro" id="IPR017937">
    <property type="entry name" value="Thioredoxin_CS"/>
</dbReference>
<dbReference type="GO" id="GO:0003756">
    <property type="term" value="F:protein disulfide isomerase activity"/>
    <property type="evidence" value="ECO:0007669"/>
    <property type="project" value="UniProtKB-EC"/>
</dbReference>
<dbReference type="GO" id="GO:0006457">
    <property type="term" value="P:protein folding"/>
    <property type="evidence" value="ECO:0007669"/>
    <property type="project" value="TreeGrafter"/>
</dbReference>
<comment type="similarity">
    <text evidence="3">Belongs to the protein disulfide isomerase family.</text>
</comment>
<keyword evidence="12" id="KW-1185">Reference proteome</keyword>
<feature type="region of interest" description="Disordered" evidence="8">
    <location>
        <begin position="627"/>
        <end position="648"/>
    </location>
</feature>
<evidence type="ECO:0000259" key="10">
    <source>
        <dbReference type="PROSITE" id="PS51352"/>
    </source>
</evidence>
<dbReference type="AlphaFoldDB" id="A0A8J6CAM0"/>
<gene>
    <name evidence="11" type="ORF">KFE25_003289</name>
</gene>